<reference evidence="2" key="1">
    <citation type="journal article" date="2023" name="Science">
        <title>Genome structures resolve the early diversification of teleost fishes.</title>
        <authorList>
            <person name="Parey E."/>
            <person name="Louis A."/>
            <person name="Montfort J."/>
            <person name="Bouchez O."/>
            <person name="Roques C."/>
            <person name="Iampietro C."/>
            <person name="Lluch J."/>
            <person name="Castinel A."/>
            <person name="Donnadieu C."/>
            <person name="Desvignes T."/>
            <person name="Floi Bucao C."/>
            <person name="Jouanno E."/>
            <person name="Wen M."/>
            <person name="Mejri S."/>
            <person name="Dirks R."/>
            <person name="Jansen H."/>
            <person name="Henkel C."/>
            <person name="Chen W.J."/>
            <person name="Zahm M."/>
            <person name="Cabau C."/>
            <person name="Klopp C."/>
            <person name="Thompson A.W."/>
            <person name="Robinson-Rechavi M."/>
            <person name="Braasch I."/>
            <person name="Lecointre G."/>
            <person name="Bobe J."/>
            <person name="Postlethwait J.H."/>
            <person name="Berthelot C."/>
            <person name="Roest Crollius H."/>
            <person name="Guiguen Y."/>
        </authorList>
    </citation>
    <scope>NUCLEOTIDE SEQUENCE</scope>
    <source>
        <strain evidence="2">NC1722</strain>
    </source>
</reference>
<dbReference type="Proteomes" id="UP001221898">
    <property type="component" value="Unassembled WGS sequence"/>
</dbReference>
<evidence type="ECO:0000256" key="1">
    <source>
        <dbReference type="SAM" id="MobiDB-lite"/>
    </source>
</evidence>
<accession>A0AAD7RH00</accession>
<gene>
    <name evidence="2" type="ORF">AAFF_G00208820</name>
</gene>
<feature type="region of interest" description="Disordered" evidence="1">
    <location>
        <begin position="1"/>
        <end position="167"/>
    </location>
</feature>
<proteinExistence type="predicted"/>
<evidence type="ECO:0000313" key="2">
    <source>
        <dbReference type="EMBL" id="KAJ8384091.1"/>
    </source>
</evidence>
<keyword evidence="3" id="KW-1185">Reference proteome</keyword>
<organism evidence="2 3">
    <name type="scientific">Aldrovandia affinis</name>
    <dbReference type="NCBI Taxonomy" id="143900"/>
    <lineage>
        <taxon>Eukaryota</taxon>
        <taxon>Metazoa</taxon>
        <taxon>Chordata</taxon>
        <taxon>Craniata</taxon>
        <taxon>Vertebrata</taxon>
        <taxon>Euteleostomi</taxon>
        <taxon>Actinopterygii</taxon>
        <taxon>Neopterygii</taxon>
        <taxon>Teleostei</taxon>
        <taxon>Notacanthiformes</taxon>
        <taxon>Halosauridae</taxon>
        <taxon>Aldrovandia</taxon>
    </lineage>
</organism>
<dbReference type="EMBL" id="JAINUG010000279">
    <property type="protein sequence ID" value="KAJ8384091.1"/>
    <property type="molecule type" value="Genomic_DNA"/>
</dbReference>
<dbReference type="AlphaFoldDB" id="A0AAD7RH00"/>
<comment type="caution">
    <text evidence="2">The sequence shown here is derived from an EMBL/GenBank/DDBJ whole genome shotgun (WGS) entry which is preliminary data.</text>
</comment>
<protein>
    <submittedName>
        <fullName evidence="2">Uncharacterized protein</fullName>
    </submittedName>
</protein>
<sequence length="167" mass="17625">MGQAGVRCEMPSDAPGARRGSALHLGVCGPRAVGTVTRSPGPERRSGSRAGGNIRRARGAKGTRAAPSRSLPSDPYRHGQTSPTPNLSLIDTSHRRAAGADECAQSEARLEHTERSPVTLSPHRGRFADRPVIHRLSAARGGSRVPARPGPLLNDHRVQSEAPSIDT</sequence>
<feature type="compositionally biased region" description="Polar residues" evidence="1">
    <location>
        <begin position="79"/>
        <end position="91"/>
    </location>
</feature>
<name>A0AAD7RH00_9TELE</name>
<evidence type="ECO:0000313" key="3">
    <source>
        <dbReference type="Proteomes" id="UP001221898"/>
    </source>
</evidence>